<dbReference type="Proteomes" id="UP000077154">
    <property type="component" value="Unassembled WGS sequence"/>
</dbReference>
<dbReference type="OrthoDB" id="5228066at2759"/>
<gene>
    <name evidence="1" type="ORF">VC83_01803</name>
</gene>
<sequence>MVTKIQAASSTDDKLVEECEEKTNCDCDPTITWTTPAKAKPTTPPENTVAIIVDVRMSKGAIRIFQKSGSEYLDGIGTEQAGNLVIVPWSSAWYISAAGSLPVGYVAKRGV</sequence>
<dbReference type="AlphaFoldDB" id="A0A177AJT4"/>
<dbReference type="GeneID" id="36284891"/>
<organism evidence="1">
    <name type="scientific">Pseudogymnoascus destructans</name>
    <dbReference type="NCBI Taxonomy" id="655981"/>
    <lineage>
        <taxon>Eukaryota</taxon>
        <taxon>Fungi</taxon>
        <taxon>Dikarya</taxon>
        <taxon>Ascomycota</taxon>
        <taxon>Pezizomycotina</taxon>
        <taxon>Leotiomycetes</taxon>
        <taxon>Thelebolales</taxon>
        <taxon>Thelebolaceae</taxon>
        <taxon>Pseudogymnoascus</taxon>
    </lineage>
</organism>
<dbReference type="EMBL" id="KV441389">
    <property type="protein sequence ID" value="OAF61553.1"/>
    <property type="molecule type" value="Genomic_DNA"/>
</dbReference>
<protein>
    <submittedName>
        <fullName evidence="1">Uncharacterized protein</fullName>
    </submittedName>
</protein>
<name>A0A177AJT4_9PEZI</name>
<dbReference type="RefSeq" id="XP_024326828.1">
    <property type="nucleotide sequence ID" value="XM_024465477.1"/>
</dbReference>
<dbReference type="VEuPathDB" id="FungiDB:GMDG_04745"/>
<accession>A0A177AJT4</accession>
<evidence type="ECO:0000313" key="1">
    <source>
        <dbReference type="EMBL" id="OAF61553.1"/>
    </source>
</evidence>
<proteinExistence type="predicted"/>
<dbReference type="eggNOG" id="ENOG502T2NP">
    <property type="taxonomic scope" value="Eukaryota"/>
</dbReference>
<reference evidence="1" key="1">
    <citation type="submission" date="2016-03" db="EMBL/GenBank/DDBJ databases">
        <title>Updated assembly of Pseudogymnoascus destructans, the fungus causing white-nose syndrome of bats.</title>
        <authorList>
            <person name="Palmer J.M."/>
            <person name="Drees K.P."/>
            <person name="Foster J.T."/>
            <person name="Lindner D.L."/>
        </authorList>
    </citation>
    <scope>NUCLEOTIDE SEQUENCE [LARGE SCALE GENOMIC DNA]</scope>
    <source>
        <strain evidence="1">20631-21</strain>
    </source>
</reference>